<dbReference type="HOGENOM" id="CLU_631089_0_0_2"/>
<dbReference type="KEGG" id="nga:Ngar_c11710"/>
<name>K0I9V3_NITGG</name>
<dbReference type="STRING" id="1237085.Ngar_c11710"/>
<organism evidence="1 2">
    <name type="scientific">Nitrososphaera gargensis (strain Ga9.2)</name>
    <dbReference type="NCBI Taxonomy" id="1237085"/>
    <lineage>
        <taxon>Archaea</taxon>
        <taxon>Nitrososphaerota</taxon>
        <taxon>Nitrososphaeria</taxon>
        <taxon>Nitrososphaerales</taxon>
        <taxon>Nitrososphaeraceae</taxon>
        <taxon>Nitrososphaera</taxon>
    </lineage>
</organism>
<evidence type="ECO:0000313" key="2">
    <source>
        <dbReference type="Proteomes" id="UP000008037"/>
    </source>
</evidence>
<dbReference type="AlphaFoldDB" id="K0I9V3"/>
<dbReference type="BioCyc" id="CNIT1237085:G1324-1169-MONOMER"/>
<protein>
    <recommendedName>
        <fullName evidence="3">Exo-alpha-sialidase</fullName>
    </recommendedName>
</protein>
<sequence>MNFYALRGTVTDTDITWNSPVLLGYTFANSDACGSGGACAAAVAATDTDANIYAAFRYRSGGSSTYSYQIMKSTDGGLNWSVSLSQVDNVSNNRIVMALAPLTSGKMLFAYALYESPNLQYRVFDGTSWGSVQTASSTNMGTNTIKQISADSINSTKTAYVAYLSSGNSGSLYVARFANTTGAFEGNETATTSGSHQLPSITISFDDIIHIYTVSSGKLYETRKNASGWQAPVTPYGDTFYSINELTSQISGFESEGVFWREGSSAPYTLKYDGRFFGIGGVICWQYISNSQHCSDSKRLGSGTVKVETPDPQRSYWVKKKACGWVFKVKCVNTSVFVQYPSTFTEGGRTYNFVSGYVVVTAAHPLVYQQSKFWTGGNSKIFKFYDVPRESLLGWDMQVTVSTILVYESSCGCRISGKLYTHVMILYKGYDKTK</sequence>
<keyword evidence="2" id="KW-1185">Reference proteome</keyword>
<evidence type="ECO:0008006" key="3">
    <source>
        <dbReference type="Google" id="ProtNLM"/>
    </source>
</evidence>
<evidence type="ECO:0000313" key="1">
    <source>
        <dbReference type="EMBL" id="AFU58111.1"/>
    </source>
</evidence>
<dbReference type="Proteomes" id="UP000008037">
    <property type="component" value="Chromosome"/>
</dbReference>
<dbReference type="SUPFAM" id="SSF89372">
    <property type="entry name" value="Fucose-specific lectin"/>
    <property type="match status" value="1"/>
</dbReference>
<dbReference type="RefSeq" id="WP_015018648.1">
    <property type="nucleotide sequence ID" value="NC_018719.1"/>
</dbReference>
<accession>K0I9V3</accession>
<dbReference type="GeneID" id="13797430"/>
<dbReference type="Gene3D" id="2.120.10.10">
    <property type="match status" value="1"/>
</dbReference>
<dbReference type="InParanoid" id="K0I9V3"/>
<gene>
    <name evidence="1" type="ordered locus">Ngar_c11710</name>
</gene>
<dbReference type="EMBL" id="CP002408">
    <property type="protein sequence ID" value="AFU58111.1"/>
    <property type="molecule type" value="Genomic_DNA"/>
</dbReference>
<dbReference type="OrthoDB" id="14285at2157"/>
<reference evidence="1 2" key="1">
    <citation type="journal article" date="2012" name="Environ. Microbiol.">
        <title>The genome of the ammonia-oxidizing Candidatus Nitrososphaera gargensis: insights into metabolic versatility and environmental adaptations.</title>
        <authorList>
            <person name="Spang A."/>
            <person name="Poehlein A."/>
            <person name="Offre P."/>
            <person name="Zumbragel S."/>
            <person name="Haider S."/>
            <person name="Rychlik N."/>
            <person name="Nowka B."/>
            <person name="Schmeisser C."/>
            <person name="Lebedeva E.V."/>
            <person name="Rattei T."/>
            <person name="Bohm C."/>
            <person name="Schmid M."/>
            <person name="Galushko A."/>
            <person name="Hatzenpichler R."/>
            <person name="Weinmaier T."/>
            <person name="Daniel R."/>
            <person name="Schleper C."/>
            <person name="Spieck E."/>
            <person name="Streit W."/>
            <person name="Wagner M."/>
        </authorList>
    </citation>
    <scope>NUCLEOTIDE SEQUENCE [LARGE SCALE GENOMIC DNA]</scope>
    <source>
        <strain evidence="2">Ga9.2</strain>
    </source>
</reference>
<proteinExistence type="predicted"/>